<proteinExistence type="predicted"/>
<reference evidence="1 2" key="1">
    <citation type="submission" date="2015-09" db="EMBL/GenBank/DDBJ databases">
        <title>A metagenomics-based metabolic model of nitrate-dependent anaerobic oxidation of methane by Methanoperedens-like archaea.</title>
        <authorList>
            <person name="Arshad A."/>
            <person name="Speth D.R."/>
            <person name="De Graaf R.M."/>
            <person name="Op Den Camp H.J."/>
            <person name="Jetten M.S."/>
            <person name="Welte C.U."/>
        </authorList>
    </citation>
    <scope>NUCLEOTIDE SEQUENCE [LARGE SCALE GENOMIC DNA]</scope>
</reference>
<organism evidence="1 2">
    <name type="scientific">Candidatus Methanoperedens nitratireducens</name>
    <dbReference type="NCBI Taxonomy" id="1392998"/>
    <lineage>
        <taxon>Archaea</taxon>
        <taxon>Methanobacteriati</taxon>
        <taxon>Methanobacteriota</taxon>
        <taxon>Stenosarchaea group</taxon>
        <taxon>Methanomicrobia</taxon>
        <taxon>Methanosarcinales</taxon>
        <taxon>ANME-2 cluster</taxon>
        <taxon>Candidatus Methanoperedentaceae</taxon>
        <taxon>Candidatus Methanoperedens</taxon>
    </lineage>
</organism>
<dbReference type="AlphaFoldDB" id="A0A0P8E455"/>
<sequence>MKVIRIDDVDKIRFDNIKAEFKSCLSKEAQCNVAEISTLKDSSFLNLLLEVWKNTAHEEIVEKLSDSKMFNNYRNGKKNE</sequence>
<comment type="caution">
    <text evidence="1">The sequence shown here is derived from an EMBL/GenBank/DDBJ whole genome shotgun (WGS) entry which is preliminary data.</text>
</comment>
<evidence type="ECO:0000313" key="2">
    <source>
        <dbReference type="Proteomes" id="UP000050360"/>
    </source>
</evidence>
<name>A0A0P8E455_9EURY</name>
<gene>
    <name evidence="1" type="ORF">MPEBLZ_00009</name>
</gene>
<evidence type="ECO:0000313" key="1">
    <source>
        <dbReference type="EMBL" id="KPQ45393.1"/>
    </source>
</evidence>
<dbReference type="EMBL" id="LKCM01000005">
    <property type="protein sequence ID" value="KPQ45393.1"/>
    <property type="molecule type" value="Genomic_DNA"/>
</dbReference>
<accession>A0A0P8E455</accession>
<dbReference type="Proteomes" id="UP000050360">
    <property type="component" value="Unassembled WGS sequence"/>
</dbReference>
<protein>
    <submittedName>
        <fullName evidence="1">Uncharacterized protein</fullName>
    </submittedName>
</protein>